<gene>
    <name evidence="1" type="ORF">AM506_02540</name>
</gene>
<name>A0A0N8GHK1_9BACI</name>
<evidence type="ECO:0000313" key="1">
    <source>
        <dbReference type="EMBL" id="KPL61522.1"/>
    </source>
</evidence>
<dbReference type="EMBL" id="LIXZ01000001">
    <property type="protein sequence ID" value="KPL61522.1"/>
    <property type="molecule type" value="Genomic_DNA"/>
</dbReference>
<reference evidence="1 2" key="1">
    <citation type="submission" date="2015-08" db="EMBL/GenBank/DDBJ databases">
        <title>Draft Genome Sequence of Bacillus vietnamensis UCD-SED5.</title>
        <authorList>
            <person name="Lee R.D."/>
            <person name="Jospin G."/>
            <person name="Lang J.M."/>
            <person name="Coil D.A."/>
            <person name="Eisen J.A."/>
        </authorList>
    </citation>
    <scope>NUCLEOTIDE SEQUENCE [LARGE SCALE GENOMIC DNA]</scope>
    <source>
        <strain evidence="1 2">UCD-SED5</strain>
    </source>
</reference>
<sequence length="84" mass="9736">MDHLAYDLEGLAAVARQLRPRRAKPEEAQLTPRGKRAPAAEISQHSLLLRWKFSRQTVEEHTFHILVFITIMLSAQHIIRRGQQ</sequence>
<proteinExistence type="predicted"/>
<dbReference type="PATRIC" id="fig|218284.4.peg.537"/>
<dbReference type="AlphaFoldDB" id="A0A0N8GHK1"/>
<accession>A0A0N8GHK1</accession>
<comment type="caution">
    <text evidence="1">The sequence shown here is derived from an EMBL/GenBank/DDBJ whole genome shotgun (WGS) entry which is preliminary data.</text>
</comment>
<organism evidence="1 2">
    <name type="scientific">Rossellomorea vietnamensis</name>
    <dbReference type="NCBI Taxonomy" id="218284"/>
    <lineage>
        <taxon>Bacteria</taxon>
        <taxon>Bacillati</taxon>
        <taxon>Bacillota</taxon>
        <taxon>Bacilli</taxon>
        <taxon>Bacillales</taxon>
        <taxon>Bacillaceae</taxon>
        <taxon>Rossellomorea</taxon>
    </lineage>
</organism>
<dbReference type="Proteomes" id="UP000050398">
    <property type="component" value="Unassembled WGS sequence"/>
</dbReference>
<protein>
    <submittedName>
        <fullName evidence="1">Uncharacterized protein</fullName>
    </submittedName>
</protein>
<evidence type="ECO:0000313" key="2">
    <source>
        <dbReference type="Proteomes" id="UP000050398"/>
    </source>
</evidence>